<evidence type="ECO:0000256" key="4">
    <source>
        <dbReference type="ARBA" id="ARBA00022729"/>
    </source>
</evidence>
<dbReference type="GO" id="GO:0009897">
    <property type="term" value="C:external side of plasma membrane"/>
    <property type="evidence" value="ECO:0007669"/>
    <property type="project" value="TreeGrafter"/>
</dbReference>
<organism evidence="13 14">
    <name type="scientific">Neomonachus schauinslandi</name>
    <name type="common">Hawaiian monk seal</name>
    <name type="synonym">Monachus schauinslandi</name>
    <dbReference type="NCBI Taxonomy" id="29088"/>
    <lineage>
        <taxon>Eukaryota</taxon>
        <taxon>Metazoa</taxon>
        <taxon>Chordata</taxon>
        <taxon>Craniata</taxon>
        <taxon>Vertebrata</taxon>
        <taxon>Euteleostomi</taxon>
        <taxon>Mammalia</taxon>
        <taxon>Eutheria</taxon>
        <taxon>Laurasiatheria</taxon>
        <taxon>Carnivora</taxon>
        <taxon>Caniformia</taxon>
        <taxon>Pinnipedia</taxon>
        <taxon>Phocidae</taxon>
        <taxon>Monachinae</taxon>
        <taxon>Monachini</taxon>
        <taxon>Neomonachus</taxon>
    </lineage>
</organism>
<dbReference type="Proteomes" id="UP000248481">
    <property type="component" value="Chromosome 1"/>
</dbReference>
<evidence type="ECO:0000256" key="6">
    <source>
        <dbReference type="ARBA" id="ARBA00023136"/>
    </source>
</evidence>
<keyword evidence="9" id="KW-0325">Glycoprotein</keyword>
<keyword evidence="5 11" id="KW-1133">Transmembrane helix</keyword>
<evidence type="ECO:0000259" key="12">
    <source>
        <dbReference type="PROSITE" id="PS50835"/>
    </source>
</evidence>
<proteinExistence type="inferred from homology"/>
<sequence length="403" mass="44838">MKIDAEIEMTHLQAKEYQGLLAATKSWKKHGGFFLELLEGTQPCCHLSFRLLASRNRREYISVVLCDHVGRLRINKEITAPLVRRLTHLFYYFGVHEASSKTGQERFLFSMKILDMKSAFHATTNRSSVEGKQSRLTPPVEANTSQSVPVATKAVLTCPPVGLTNVLIIRWEINLRDKPSCIRAYRRDNNETSERNCTDERISWESRPDQNPALQIDPVATTHDGYYRCEVAAPDGNFGFGYHLQVLGTPEVTLFRGSNGTLVCRAAGKPAAQISWTPGGDCHTAEQQLGNGTVTVLSTCHWEDRQVSNVSCSVSHVTGNKTVSLELNPGPGRKVTSELAITSSILITLIIVGFIVGSILKIDCCRKCKLKKMEATSVVEEEEMQPYASYTEKNNPLYDTVSK</sequence>
<name>A0A8M1MY19_NEOSC</name>
<gene>
    <name evidence="14" type="primary">LOC110582567</name>
</gene>
<evidence type="ECO:0000256" key="1">
    <source>
        <dbReference type="ARBA" id="ARBA00004479"/>
    </source>
</evidence>
<feature type="region of interest" description="Disordered" evidence="10">
    <location>
        <begin position="125"/>
        <end position="144"/>
    </location>
</feature>
<evidence type="ECO:0000256" key="10">
    <source>
        <dbReference type="SAM" id="MobiDB-lite"/>
    </source>
</evidence>
<dbReference type="PANTHER" id="PTHR21462">
    <property type="entry name" value="CELL SURFACE GLYCOPROTEIN OX2 RECEPTOR PRECURSOR"/>
    <property type="match status" value="1"/>
</dbReference>
<dbReference type="InterPro" id="IPR040012">
    <property type="entry name" value="CD200R"/>
</dbReference>
<evidence type="ECO:0000313" key="14">
    <source>
        <dbReference type="RefSeq" id="XP_044775824.1"/>
    </source>
</evidence>
<dbReference type="InterPro" id="IPR013783">
    <property type="entry name" value="Ig-like_fold"/>
</dbReference>
<accession>A0A8M1MY19</accession>
<protein>
    <submittedName>
        <fullName evidence="14">Cell surface glycoprotein CD200 receptor 1-like</fullName>
    </submittedName>
</protein>
<dbReference type="InterPro" id="IPR007110">
    <property type="entry name" value="Ig-like_dom"/>
</dbReference>
<evidence type="ECO:0000256" key="7">
    <source>
        <dbReference type="ARBA" id="ARBA00023157"/>
    </source>
</evidence>
<comment type="subcellular location">
    <subcellularLocation>
        <location evidence="1">Membrane</location>
        <topology evidence="1">Single-pass type I membrane protein</topology>
    </subcellularLocation>
</comment>
<evidence type="ECO:0000256" key="9">
    <source>
        <dbReference type="ARBA" id="ARBA00023180"/>
    </source>
</evidence>
<dbReference type="InterPro" id="IPR036179">
    <property type="entry name" value="Ig-like_dom_sf"/>
</dbReference>
<evidence type="ECO:0000256" key="3">
    <source>
        <dbReference type="ARBA" id="ARBA00022692"/>
    </source>
</evidence>
<keyword evidence="6 11" id="KW-0472">Membrane</keyword>
<dbReference type="GeneID" id="110582567"/>
<evidence type="ECO:0000256" key="5">
    <source>
        <dbReference type="ARBA" id="ARBA00022989"/>
    </source>
</evidence>
<feature type="domain" description="Ig-like" evidence="12">
    <location>
        <begin position="212"/>
        <end position="324"/>
    </location>
</feature>
<evidence type="ECO:0000256" key="2">
    <source>
        <dbReference type="ARBA" id="ARBA00008215"/>
    </source>
</evidence>
<comment type="similarity">
    <text evidence="2">Belongs to the CD200R family.</text>
</comment>
<evidence type="ECO:0000313" key="13">
    <source>
        <dbReference type="Proteomes" id="UP000248481"/>
    </source>
</evidence>
<dbReference type="RefSeq" id="XP_044775824.1">
    <property type="nucleotide sequence ID" value="XM_044919889.1"/>
</dbReference>
<dbReference type="PANTHER" id="PTHR21462:SF2">
    <property type="entry name" value="CELL SURFACE GLYCOPROTEIN CD200 RECEPTOR 2"/>
    <property type="match status" value="1"/>
</dbReference>
<keyword evidence="8" id="KW-0675">Receptor</keyword>
<dbReference type="FunFam" id="2.60.40.10:FF:000769">
    <property type="entry name" value="Cell surface glycoprotein CD200 receptor 1"/>
    <property type="match status" value="1"/>
</dbReference>
<feature type="transmembrane region" description="Helical" evidence="11">
    <location>
        <begin position="339"/>
        <end position="362"/>
    </location>
</feature>
<dbReference type="KEGG" id="nsu:110582567"/>
<keyword evidence="13" id="KW-1185">Reference proteome</keyword>
<keyword evidence="4" id="KW-0732">Signal</keyword>
<keyword evidence="3 11" id="KW-0812">Transmembrane</keyword>
<evidence type="ECO:0000256" key="11">
    <source>
        <dbReference type="SAM" id="Phobius"/>
    </source>
</evidence>
<dbReference type="InterPro" id="IPR003599">
    <property type="entry name" value="Ig_sub"/>
</dbReference>
<keyword evidence="7" id="KW-1015">Disulfide bond</keyword>
<dbReference type="Pfam" id="PF07686">
    <property type="entry name" value="V-set"/>
    <property type="match status" value="1"/>
</dbReference>
<dbReference type="FunFam" id="2.60.40.10:FF:000584">
    <property type="entry name" value="Cell surface glycoprotein CD200 receptor 1"/>
    <property type="match status" value="1"/>
</dbReference>
<dbReference type="InterPro" id="IPR013106">
    <property type="entry name" value="Ig_V-set"/>
</dbReference>
<evidence type="ECO:0000256" key="8">
    <source>
        <dbReference type="ARBA" id="ARBA00023170"/>
    </source>
</evidence>
<dbReference type="GO" id="GO:0038023">
    <property type="term" value="F:signaling receptor activity"/>
    <property type="evidence" value="ECO:0007669"/>
    <property type="project" value="InterPro"/>
</dbReference>
<dbReference type="PROSITE" id="PS50835">
    <property type="entry name" value="IG_LIKE"/>
    <property type="match status" value="1"/>
</dbReference>
<dbReference type="GO" id="GO:0150077">
    <property type="term" value="P:regulation of neuroinflammatory response"/>
    <property type="evidence" value="ECO:0007669"/>
    <property type="project" value="InterPro"/>
</dbReference>
<dbReference type="SUPFAM" id="SSF48726">
    <property type="entry name" value="Immunoglobulin"/>
    <property type="match status" value="2"/>
</dbReference>
<dbReference type="AlphaFoldDB" id="A0A8M1MY19"/>
<reference evidence="14" key="1">
    <citation type="submission" date="2025-08" db="UniProtKB">
        <authorList>
            <consortium name="RefSeq"/>
        </authorList>
    </citation>
    <scope>IDENTIFICATION</scope>
    <source>
        <tissue evidence="14">Blood</tissue>
    </source>
</reference>
<dbReference type="Gene3D" id="2.60.40.10">
    <property type="entry name" value="Immunoglobulins"/>
    <property type="match status" value="2"/>
</dbReference>
<dbReference type="SMART" id="SM00409">
    <property type="entry name" value="IG"/>
    <property type="match status" value="2"/>
</dbReference>